<evidence type="ECO:0000256" key="3">
    <source>
        <dbReference type="ARBA" id="ARBA00022692"/>
    </source>
</evidence>
<gene>
    <name evidence="9" type="ORF">ACFP3V_04225</name>
</gene>
<comment type="subcellular location">
    <subcellularLocation>
        <location evidence="1">Membrane</location>
        <topology evidence="1">Multi-pass membrane protein</topology>
    </subcellularLocation>
</comment>
<dbReference type="InterPro" id="IPR050925">
    <property type="entry name" value="Rhomboid_protease_S54"/>
</dbReference>
<evidence type="ECO:0000256" key="6">
    <source>
        <dbReference type="ARBA" id="ARBA00023136"/>
    </source>
</evidence>
<feature type="transmembrane region" description="Helical" evidence="7">
    <location>
        <begin position="219"/>
        <end position="239"/>
    </location>
</feature>
<dbReference type="EMBL" id="JBHSQJ010000012">
    <property type="protein sequence ID" value="MFC5906424.1"/>
    <property type="molecule type" value="Genomic_DNA"/>
</dbReference>
<dbReference type="Pfam" id="PF01694">
    <property type="entry name" value="Rhomboid"/>
    <property type="match status" value="1"/>
</dbReference>
<dbReference type="SUPFAM" id="SSF144091">
    <property type="entry name" value="Rhomboid-like"/>
    <property type="match status" value="1"/>
</dbReference>
<dbReference type="InterPro" id="IPR022764">
    <property type="entry name" value="Peptidase_S54_rhomboid_dom"/>
</dbReference>
<evidence type="ECO:0000313" key="9">
    <source>
        <dbReference type="EMBL" id="MFC5906424.1"/>
    </source>
</evidence>
<feature type="domain" description="Peptidase S54 rhomboid" evidence="8">
    <location>
        <begin position="90"/>
        <end position="240"/>
    </location>
</feature>
<keyword evidence="6 7" id="KW-0472">Membrane</keyword>
<proteinExistence type="inferred from homology"/>
<keyword evidence="10" id="KW-1185">Reference proteome</keyword>
<feature type="transmembrane region" description="Helical" evidence="7">
    <location>
        <begin position="154"/>
        <end position="173"/>
    </location>
</feature>
<protein>
    <submittedName>
        <fullName evidence="9">Rhomboid family intramembrane serine protease</fullName>
        <ecNumber evidence="9">3.4.21.-</ecNumber>
    </submittedName>
</protein>
<reference evidence="10" key="1">
    <citation type="journal article" date="2019" name="Int. J. Syst. Evol. Microbiol.">
        <title>The Global Catalogue of Microorganisms (GCM) 10K type strain sequencing project: providing services to taxonomists for standard genome sequencing and annotation.</title>
        <authorList>
            <consortium name="The Broad Institute Genomics Platform"/>
            <consortium name="The Broad Institute Genome Sequencing Center for Infectious Disease"/>
            <person name="Wu L."/>
            <person name="Ma J."/>
        </authorList>
    </citation>
    <scope>NUCLEOTIDE SEQUENCE [LARGE SCALE GENOMIC DNA]</scope>
    <source>
        <strain evidence="10">JCM 4816</strain>
    </source>
</reference>
<evidence type="ECO:0000256" key="2">
    <source>
        <dbReference type="ARBA" id="ARBA00009045"/>
    </source>
</evidence>
<evidence type="ECO:0000256" key="7">
    <source>
        <dbReference type="SAM" id="Phobius"/>
    </source>
</evidence>
<keyword evidence="4 9" id="KW-0378">Hydrolase</keyword>
<dbReference type="RefSeq" id="WP_380579813.1">
    <property type="nucleotide sequence ID" value="NZ_JBHSQJ010000012.1"/>
</dbReference>
<evidence type="ECO:0000313" key="10">
    <source>
        <dbReference type="Proteomes" id="UP001596174"/>
    </source>
</evidence>
<keyword evidence="5 7" id="KW-1133">Transmembrane helix</keyword>
<evidence type="ECO:0000256" key="4">
    <source>
        <dbReference type="ARBA" id="ARBA00022801"/>
    </source>
</evidence>
<evidence type="ECO:0000256" key="5">
    <source>
        <dbReference type="ARBA" id="ARBA00022989"/>
    </source>
</evidence>
<feature type="transmembrane region" description="Helical" evidence="7">
    <location>
        <begin position="124"/>
        <end position="142"/>
    </location>
</feature>
<dbReference type="Gene3D" id="1.20.1540.10">
    <property type="entry name" value="Rhomboid-like"/>
    <property type="match status" value="1"/>
</dbReference>
<feature type="transmembrane region" description="Helical" evidence="7">
    <location>
        <begin position="99"/>
        <end position="117"/>
    </location>
</feature>
<organism evidence="9 10">
    <name type="scientific">Streptacidiphilus monticola</name>
    <dbReference type="NCBI Taxonomy" id="2161674"/>
    <lineage>
        <taxon>Bacteria</taxon>
        <taxon>Bacillati</taxon>
        <taxon>Actinomycetota</taxon>
        <taxon>Actinomycetes</taxon>
        <taxon>Kitasatosporales</taxon>
        <taxon>Streptomycetaceae</taxon>
        <taxon>Streptacidiphilus</taxon>
    </lineage>
</organism>
<dbReference type="InterPro" id="IPR035952">
    <property type="entry name" value="Rhomboid-like_sf"/>
</dbReference>
<feature type="transmembrane region" description="Helical" evidence="7">
    <location>
        <begin position="185"/>
        <end position="207"/>
    </location>
</feature>
<keyword evidence="9" id="KW-0645">Protease</keyword>
<comment type="similarity">
    <text evidence="2">Belongs to the peptidase S54 family.</text>
</comment>
<dbReference type="PANTHER" id="PTHR43731">
    <property type="entry name" value="RHOMBOID PROTEASE"/>
    <property type="match status" value="1"/>
</dbReference>
<comment type="caution">
    <text evidence="9">The sequence shown here is derived from an EMBL/GenBank/DDBJ whole genome shotgun (WGS) entry which is preliminary data.</text>
</comment>
<evidence type="ECO:0000259" key="8">
    <source>
        <dbReference type="Pfam" id="PF01694"/>
    </source>
</evidence>
<dbReference type="GO" id="GO:0006508">
    <property type="term" value="P:proteolysis"/>
    <property type="evidence" value="ECO:0007669"/>
    <property type="project" value="UniProtKB-KW"/>
</dbReference>
<evidence type="ECO:0000256" key="1">
    <source>
        <dbReference type="ARBA" id="ARBA00004141"/>
    </source>
</evidence>
<accession>A0ABW1FYA1</accession>
<dbReference type="Proteomes" id="UP001596174">
    <property type="component" value="Unassembled WGS sequence"/>
</dbReference>
<dbReference type="EC" id="3.4.21.-" evidence="9"/>
<name>A0ABW1FYA1_9ACTN</name>
<sequence>MSRLPRPSPYLPVMTYALILICVLVFLAGPVSGLDPFYGSGAARACAADAYVRHWGVVPAELLNNQALPFHAAAGCPAVGDFPKIPALSVLTAMFVHGGWVHLAGNMLFLFVFGAALEERLGPLAFLLLYVALGYLATYGYALVAAGGPGATQTLVGASGAIAGVLGAYLRVFPKARVTSLIPMLFFLPLRFPAWVVLGFWFVVQWVSIDAAGEAVPGVAYAAHLIGFAGGFLFAWLFASRRYAGASAPPASIQESSS</sequence>
<dbReference type="GO" id="GO:0008233">
    <property type="term" value="F:peptidase activity"/>
    <property type="evidence" value="ECO:0007669"/>
    <property type="project" value="UniProtKB-KW"/>
</dbReference>
<keyword evidence="3 7" id="KW-0812">Transmembrane</keyword>
<dbReference type="PANTHER" id="PTHR43731:SF14">
    <property type="entry name" value="PRESENILIN-ASSOCIATED RHOMBOID-LIKE PROTEIN, MITOCHONDRIAL"/>
    <property type="match status" value="1"/>
</dbReference>